<accession>W9GGG5</accession>
<comment type="catalytic activity">
    <reaction evidence="8">
        <text>a primary alcohol + NAD(+) = an aldehyde + NADH + H(+)</text>
        <dbReference type="Rhea" id="RHEA:10736"/>
        <dbReference type="ChEBI" id="CHEBI:15378"/>
        <dbReference type="ChEBI" id="CHEBI:15734"/>
        <dbReference type="ChEBI" id="CHEBI:17478"/>
        <dbReference type="ChEBI" id="CHEBI:57540"/>
        <dbReference type="ChEBI" id="CHEBI:57945"/>
        <dbReference type="EC" id="1.1.1.1"/>
    </reaction>
</comment>
<comment type="similarity">
    <text evidence="2 9">Belongs to the zinc-containing alcohol dehydrogenase family.</text>
</comment>
<comment type="cofactor">
    <cofactor evidence="1 9">
        <name>Zn(2+)</name>
        <dbReference type="ChEBI" id="CHEBI:29105"/>
    </cofactor>
</comment>
<keyword evidence="12" id="KW-1185">Reference proteome</keyword>
<keyword evidence="4 9" id="KW-0479">Metal-binding</keyword>
<dbReference type="InterPro" id="IPR013154">
    <property type="entry name" value="ADH-like_N"/>
</dbReference>
<evidence type="ECO:0000313" key="11">
    <source>
        <dbReference type="EMBL" id="EWT05326.1"/>
    </source>
</evidence>
<dbReference type="SUPFAM" id="SSF50129">
    <property type="entry name" value="GroES-like"/>
    <property type="match status" value="1"/>
</dbReference>
<dbReference type="InterPro" id="IPR036291">
    <property type="entry name" value="NAD(P)-bd_dom_sf"/>
</dbReference>
<evidence type="ECO:0000256" key="1">
    <source>
        <dbReference type="ARBA" id="ARBA00001947"/>
    </source>
</evidence>
<dbReference type="PANTHER" id="PTHR42940:SF8">
    <property type="entry name" value="VACUOLAR PROTEIN SORTING-ASSOCIATED PROTEIN 11"/>
    <property type="match status" value="1"/>
</dbReference>
<dbReference type="Pfam" id="PF00107">
    <property type="entry name" value="ADH_zinc_N"/>
    <property type="match status" value="1"/>
</dbReference>
<keyword evidence="5 9" id="KW-0862">Zinc</keyword>
<dbReference type="InterPro" id="IPR013149">
    <property type="entry name" value="ADH-like_C"/>
</dbReference>
<evidence type="ECO:0000259" key="10">
    <source>
        <dbReference type="SMART" id="SM00829"/>
    </source>
</evidence>
<evidence type="ECO:0000256" key="2">
    <source>
        <dbReference type="ARBA" id="ARBA00008072"/>
    </source>
</evidence>
<comment type="catalytic activity">
    <reaction evidence="7">
        <text>a secondary alcohol + NAD(+) = a ketone + NADH + H(+)</text>
        <dbReference type="Rhea" id="RHEA:10740"/>
        <dbReference type="ChEBI" id="CHEBI:15378"/>
        <dbReference type="ChEBI" id="CHEBI:17087"/>
        <dbReference type="ChEBI" id="CHEBI:35681"/>
        <dbReference type="ChEBI" id="CHEBI:57540"/>
        <dbReference type="ChEBI" id="CHEBI:57945"/>
        <dbReference type="EC" id="1.1.1.1"/>
    </reaction>
</comment>
<evidence type="ECO:0000256" key="9">
    <source>
        <dbReference type="RuleBase" id="RU361277"/>
    </source>
</evidence>
<dbReference type="Proteomes" id="UP000019494">
    <property type="component" value="Unassembled WGS sequence"/>
</dbReference>
<dbReference type="SMART" id="SM00829">
    <property type="entry name" value="PKS_ER"/>
    <property type="match status" value="1"/>
</dbReference>
<evidence type="ECO:0000256" key="7">
    <source>
        <dbReference type="ARBA" id="ARBA00049164"/>
    </source>
</evidence>
<dbReference type="InterPro" id="IPR002328">
    <property type="entry name" value="ADH_Zn_CS"/>
</dbReference>
<keyword evidence="6" id="KW-0560">Oxidoreductase</keyword>
<dbReference type="EC" id="1.1.1.1" evidence="3"/>
<evidence type="ECO:0000256" key="3">
    <source>
        <dbReference type="ARBA" id="ARBA00013190"/>
    </source>
</evidence>
<evidence type="ECO:0000256" key="5">
    <source>
        <dbReference type="ARBA" id="ARBA00022833"/>
    </source>
</evidence>
<dbReference type="PANTHER" id="PTHR42940">
    <property type="entry name" value="ALCOHOL DEHYDROGENASE 1-RELATED"/>
    <property type="match status" value="1"/>
</dbReference>
<dbReference type="AlphaFoldDB" id="W9GGG5"/>
<evidence type="ECO:0000256" key="4">
    <source>
        <dbReference type="ARBA" id="ARBA00022723"/>
    </source>
</evidence>
<feature type="domain" description="Enoyl reductase (ER)" evidence="10">
    <location>
        <begin position="11"/>
        <end position="348"/>
    </location>
</feature>
<evidence type="ECO:0000256" key="6">
    <source>
        <dbReference type="ARBA" id="ARBA00023002"/>
    </source>
</evidence>
<dbReference type="Pfam" id="PF08240">
    <property type="entry name" value="ADH_N"/>
    <property type="match status" value="1"/>
</dbReference>
<name>W9GGG5_9MICO</name>
<dbReference type="Gene3D" id="3.90.180.10">
    <property type="entry name" value="Medium-chain alcohol dehydrogenases, catalytic domain"/>
    <property type="match status" value="1"/>
</dbReference>
<sequence>MWAYQLGEPQGVPQWRRVPVPPVGPGHALVRVTAAGLCHSDLTIMDLPPDRMHLSLPMTLGHECAGTVARVGEGVDPAWHGAPVAVFGPWGCGDCRACRAGEENYCVRSGTLYSSGKNLIRPPGGGVDGALAEYLLVPDVRHLVRADNLAPHVAAPLTDAGATAHHAVKQVIAALDDESVAVVIGLGGLGHLASQVLRALSRTTIVAVDTNRHVVERAQDSGAHYATSDADEAARLVHELTGGEGASAVLDFVCLPGTRDLILAVAGRRARVALVGLGGADLSMGFATVPSGLTATVTRWGSISDLAGIIELVRAGRVEPQVSAVAPALVEQAYAELRNGKVEGRTVVLMSDVAALEEGAAAG</sequence>
<dbReference type="EMBL" id="AWQS01000123">
    <property type="protein sequence ID" value="EWT05326.1"/>
    <property type="molecule type" value="Genomic_DNA"/>
</dbReference>
<evidence type="ECO:0000313" key="12">
    <source>
        <dbReference type="Proteomes" id="UP000019494"/>
    </source>
</evidence>
<comment type="caution">
    <text evidence="11">The sequence shown here is derived from an EMBL/GenBank/DDBJ whole genome shotgun (WGS) entry which is preliminary data.</text>
</comment>
<gene>
    <name evidence="11" type="ORF">N864_05400</name>
</gene>
<protein>
    <recommendedName>
        <fullName evidence="3">alcohol dehydrogenase</fullName>
        <ecNumber evidence="3">1.1.1.1</ecNumber>
    </recommendedName>
</protein>
<evidence type="ECO:0000256" key="8">
    <source>
        <dbReference type="ARBA" id="ARBA00049243"/>
    </source>
</evidence>
<organism evidence="11 12">
    <name type="scientific">Intrasporangium chromatireducens Q5-1</name>
    <dbReference type="NCBI Taxonomy" id="584657"/>
    <lineage>
        <taxon>Bacteria</taxon>
        <taxon>Bacillati</taxon>
        <taxon>Actinomycetota</taxon>
        <taxon>Actinomycetes</taxon>
        <taxon>Micrococcales</taxon>
        <taxon>Intrasporangiaceae</taxon>
        <taxon>Intrasporangium</taxon>
    </lineage>
</organism>
<dbReference type="GO" id="GO:0004022">
    <property type="term" value="F:alcohol dehydrogenase (NAD+) activity"/>
    <property type="evidence" value="ECO:0007669"/>
    <property type="project" value="UniProtKB-EC"/>
</dbReference>
<dbReference type="PROSITE" id="PS00059">
    <property type="entry name" value="ADH_ZINC"/>
    <property type="match status" value="1"/>
</dbReference>
<reference evidence="12" key="1">
    <citation type="submission" date="2013-08" db="EMBL/GenBank/DDBJ databases">
        <title>Intrasporangium oryzae NRRL B-24470.</title>
        <authorList>
            <person name="Liu H."/>
            <person name="Wang G."/>
        </authorList>
    </citation>
    <scope>NUCLEOTIDE SEQUENCE [LARGE SCALE GENOMIC DNA]</scope>
    <source>
        <strain evidence="12">Q5-1</strain>
    </source>
</reference>
<dbReference type="InterPro" id="IPR020843">
    <property type="entry name" value="ER"/>
</dbReference>
<dbReference type="SUPFAM" id="SSF51735">
    <property type="entry name" value="NAD(P)-binding Rossmann-fold domains"/>
    <property type="match status" value="1"/>
</dbReference>
<dbReference type="GO" id="GO:0008270">
    <property type="term" value="F:zinc ion binding"/>
    <property type="evidence" value="ECO:0007669"/>
    <property type="project" value="InterPro"/>
</dbReference>
<dbReference type="Gene3D" id="3.40.50.720">
    <property type="entry name" value="NAD(P)-binding Rossmann-like Domain"/>
    <property type="match status" value="1"/>
</dbReference>
<dbReference type="InterPro" id="IPR011032">
    <property type="entry name" value="GroES-like_sf"/>
</dbReference>
<proteinExistence type="inferred from homology"/>